<evidence type="ECO:0000313" key="3">
    <source>
        <dbReference type="EMBL" id="CAH0526047.1"/>
    </source>
</evidence>
<reference evidence="3" key="1">
    <citation type="submission" date="2021-12" db="EMBL/GenBank/DDBJ databases">
        <authorList>
            <person name="Rodrigo-Torres L."/>
            <person name="Arahal R. D."/>
            <person name="Lucena T."/>
        </authorList>
    </citation>
    <scope>NUCLEOTIDE SEQUENCE</scope>
    <source>
        <strain evidence="3">CECT 8226</strain>
    </source>
</reference>
<dbReference type="InterPro" id="IPR007077">
    <property type="entry name" value="TfoX_C"/>
</dbReference>
<dbReference type="RefSeq" id="WP_237484482.1">
    <property type="nucleotide sequence ID" value="NZ_CAKLCM010000002.1"/>
</dbReference>
<dbReference type="Pfam" id="PF04994">
    <property type="entry name" value="TfoX_C"/>
    <property type="match status" value="1"/>
</dbReference>
<feature type="domain" description="TfoX C-terminal" evidence="2">
    <location>
        <begin position="113"/>
        <end position="191"/>
    </location>
</feature>
<dbReference type="InterPro" id="IPR047525">
    <property type="entry name" value="TfoX-like"/>
</dbReference>
<name>A0ABM8ZHU5_9VIBR</name>
<dbReference type="PANTHER" id="PTHR36121:SF1">
    <property type="entry name" value="PROTEIN SXY"/>
    <property type="match status" value="1"/>
</dbReference>
<sequence length="242" mass="27741">MKHSRYDFYINQYVEFTTRSMFGGLGLFHKGAMFALVADNLLILRGGKDLSCAMNLLGCKQYRQVKKRTIASVDYFDVTALYDCKAEALPQLIIDSAMFAFQQKKWQSNGRDKRIRELINLQFSIERMLSKVGVIDLATLQEIGAAHAFSLLKRRYGEQVNAQLLWKLAAAIEGIHWWLLQEPKKKQLWQQYRKLSFGISDVENSSDTNSFDTNSFDTNSFDTNSFDTNISEIKGSEIKSTD</sequence>
<dbReference type="SUPFAM" id="SSF159894">
    <property type="entry name" value="YgaC/TfoX-N like"/>
    <property type="match status" value="1"/>
</dbReference>
<evidence type="ECO:0000313" key="4">
    <source>
        <dbReference type="Proteomes" id="UP000838160"/>
    </source>
</evidence>
<dbReference type="PANTHER" id="PTHR36121">
    <property type="entry name" value="PROTEIN SXY"/>
    <property type="match status" value="1"/>
</dbReference>
<dbReference type="Gene3D" id="1.10.150.20">
    <property type="entry name" value="5' to 3' exonuclease, C-terminal subdomain"/>
    <property type="match status" value="1"/>
</dbReference>
<dbReference type="InterPro" id="IPR007076">
    <property type="entry name" value="TfoX_N"/>
</dbReference>
<keyword evidence="4" id="KW-1185">Reference proteome</keyword>
<accession>A0ABM8ZHU5</accession>
<gene>
    <name evidence="3" type="ORF">VHP8226_01533</name>
</gene>
<dbReference type="Pfam" id="PF04993">
    <property type="entry name" value="TfoX_N"/>
    <property type="match status" value="1"/>
</dbReference>
<evidence type="ECO:0000259" key="2">
    <source>
        <dbReference type="Pfam" id="PF04994"/>
    </source>
</evidence>
<dbReference type="Proteomes" id="UP000838160">
    <property type="component" value="Unassembled WGS sequence"/>
</dbReference>
<organism evidence="3 4">
    <name type="scientific">Vibrio hippocampi</name>
    <dbReference type="NCBI Taxonomy" id="654686"/>
    <lineage>
        <taxon>Bacteria</taxon>
        <taxon>Pseudomonadati</taxon>
        <taxon>Pseudomonadota</taxon>
        <taxon>Gammaproteobacteria</taxon>
        <taxon>Vibrionales</taxon>
        <taxon>Vibrionaceae</taxon>
        <taxon>Vibrio</taxon>
    </lineage>
</organism>
<evidence type="ECO:0008006" key="5">
    <source>
        <dbReference type="Google" id="ProtNLM"/>
    </source>
</evidence>
<comment type="caution">
    <text evidence="3">The sequence shown here is derived from an EMBL/GenBank/DDBJ whole genome shotgun (WGS) entry which is preliminary data.</text>
</comment>
<dbReference type="Gene3D" id="3.30.1460.30">
    <property type="entry name" value="YgaC/TfoX-N like chaperone"/>
    <property type="match status" value="1"/>
</dbReference>
<dbReference type="EMBL" id="CAKLCM010000002">
    <property type="protein sequence ID" value="CAH0526047.1"/>
    <property type="molecule type" value="Genomic_DNA"/>
</dbReference>
<protein>
    <recommendedName>
        <fullName evidence="5">DNA transformation protein</fullName>
    </recommendedName>
</protein>
<evidence type="ECO:0000259" key="1">
    <source>
        <dbReference type="Pfam" id="PF04993"/>
    </source>
</evidence>
<proteinExistence type="predicted"/>
<feature type="domain" description="TfoX N-terminal" evidence="1">
    <location>
        <begin position="14"/>
        <end position="93"/>
    </location>
</feature>